<evidence type="ECO:0000313" key="2">
    <source>
        <dbReference type="Proteomes" id="UP000270296"/>
    </source>
</evidence>
<dbReference type="WBParaSite" id="SBAD_0000667701-mRNA-1">
    <property type="protein sequence ID" value="SBAD_0000667701-mRNA-1"/>
    <property type="gene ID" value="SBAD_0000667701"/>
</dbReference>
<keyword evidence="2" id="KW-1185">Reference proteome</keyword>
<dbReference type="EMBL" id="UZAM01009750">
    <property type="protein sequence ID" value="VDP10013.1"/>
    <property type="molecule type" value="Genomic_DNA"/>
</dbReference>
<evidence type="ECO:0000313" key="3">
    <source>
        <dbReference type="WBParaSite" id="SBAD_0000667701-mRNA-1"/>
    </source>
</evidence>
<evidence type="ECO:0000313" key="1">
    <source>
        <dbReference type="EMBL" id="VDP10013.1"/>
    </source>
</evidence>
<gene>
    <name evidence="1" type="ORF">SBAD_LOCUS6430</name>
</gene>
<sequence length="286" mass="32102">MCGISDIFDRDELFAEDGPLSECHKWMSTVEGVITKLSQGTAEQNDCLQQRFLQMLGGMLNSCYQQKTGSSWTLPDYDRNFNSYRTEESLQNADMDEGVRQLLITLRPCPADRVRIRKPWEGGAKFVYSSNGIECLMIRCRPVSKCVFKHALPFNVYIVPDYRPTAFTSFVDNAVPIMALDRSMSDKLTLAKKAVFSDVAKRDCVDAVDAATGGLLLNLEAALMTCLNLEQKKAISRLADIGCGKKTIFNEGYKSKLDFAMTFVMAAVHVYKDRVMRFCLAECPVD</sequence>
<proteinExistence type="predicted"/>
<dbReference type="Proteomes" id="UP000270296">
    <property type="component" value="Unassembled WGS sequence"/>
</dbReference>
<organism evidence="3">
    <name type="scientific">Soboliphyme baturini</name>
    <dbReference type="NCBI Taxonomy" id="241478"/>
    <lineage>
        <taxon>Eukaryota</taxon>
        <taxon>Metazoa</taxon>
        <taxon>Ecdysozoa</taxon>
        <taxon>Nematoda</taxon>
        <taxon>Enoplea</taxon>
        <taxon>Dorylaimia</taxon>
        <taxon>Dioctophymatida</taxon>
        <taxon>Dioctophymatoidea</taxon>
        <taxon>Soboliphymatidae</taxon>
        <taxon>Soboliphyme</taxon>
    </lineage>
</organism>
<dbReference type="AlphaFoldDB" id="A0A183IS33"/>
<protein>
    <submittedName>
        <fullName evidence="3">SAM-dependent MTase TRM10-type domain-containing protein</fullName>
    </submittedName>
</protein>
<reference evidence="1 2" key="2">
    <citation type="submission" date="2018-11" db="EMBL/GenBank/DDBJ databases">
        <authorList>
            <consortium name="Pathogen Informatics"/>
        </authorList>
    </citation>
    <scope>NUCLEOTIDE SEQUENCE [LARGE SCALE GENOMIC DNA]</scope>
</reference>
<name>A0A183IS33_9BILA</name>
<reference evidence="3" key="1">
    <citation type="submission" date="2016-06" db="UniProtKB">
        <authorList>
            <consortium name="WormBaseParasite"/>
        </authorList>
    </citation>
    <scope>IDENTIFICATION</scope>
</reference>
<accession>A0A183IS33</accession>